<dbReference type="Proteomes" id="UP000663671">
    <property type="component" value="Chromosome 3"/>
</dbReference>
<organism evidence="1 2">
    <name type="scientific">Ajellomyces capsulatus</name>
    <name type="common">Darling's disease fungus</name>
    <name type="synonym">Histoplasma capsulatum</name>
    <dbReference type="NCBI Taxonomy" id="5037"/>
    <lineage>
        <taxon>Eukaryota</taxon>
        <taxon>Fungi</taxon>
        <taxon>Dikarya</taxon>
        <taxon>Ascomycota</taxon>
        <taxon>Pezizomycotina</taxon>
        <taxon>Eurotiomycetes</taxon>
        <taxon>Eurotiomycetidae</taxon>
        <taxon>Onygenales</taxon>
        <taxon>Ajellomycetaceae</taxon>
        <taxon>Histoplasma</taxon>
    </lineage>
</organism>
<accession>A0A8A1MNW8</accession>
<dbReference type="VEuPathDB" id="FungiDB:I7I51_07291"/>
<gene>
    <name evidence="1" type="ORF">I7I51_07291</name>
</gene>
<name>A0A8A1MNW8_AJECA</name>
<reference evidence="1" key="1">
    <citation type="submission" date="2021-01" db="EMBL/GenBank/DDBJ databases">
        <title>Chromosome-level genome assembly of a human fungal pathogen reveals clustering of transcriptionally co-regulated genes.</title>
        <authorList>
            <person name="Voorhies M."/>
            <person name="Cohen S."/>
            <person name="Shea T.P."/>
            <person name="Petrus S."/>
            <person name="Munoz J.F."/>
            <person name="Poplawski S."/>
            <person name="Goldman W.E."/>
            <person name="Michael T."/>
            <person name="Cuomo C.A."/>
            <person name="Sil A."/>
            <person name="Beyhan S."/>
        </authorList>
    </citation>
    <scope>NUCLEOTIDE SEQUENCE</scope>
    <source>
        <strain evidence="1">WU24</strain>
    </source>
</reference>
<evidence type="ECO:0000313" key="2">
    <source>
        <dbReference type="Proteomes" id="UP000663671"/>
    </source>
</evidence>
<dbReference type="EMBL" id="CP069115">
    <property type="protein sequence ID" value="QSS66434.1"/>
    <property type="molecule type" value="Genomic_DNA"/>
</dbReference>
<protein>
    <submittedName>
        <fullName evidence="1">Uncharacterized protein</fullName>
    </submittedName>
</protein>
<sequence>MAVIILEAGSPSNPRVFNTLHVTPNCHPRTTVPPLFRNATSNISNTPFLIGPCFPPLDWGDGNLSGGLTICLATSAPIRLDRTPRQAPSALSKLPRSRLSSFQGKLANRLSEILHVGLPQGAERVPSQSMRQIPLFTLLQPPSHSQGPAAANGAKNPGSWLASVPLTWCAPSLLELPSRLPRALVPLSEAPPVGMEKGARLRSPPALRENLHNASQDDFGYLLDPPSVSLVPYHIFTFTRAVSYLPYCVNELYIILNSVICFMILSEDHQFPNLRHDLLQLVSVPCVHVAAAERNPP</sequence>
<dbReference type="AlphaFoldDB" id="A0A8A1MNW8"/>
<proteinExistence type="predicted"/>
<evidence type="ECO:0000313" key="1">
    <source>
        <dbReference type="EMBL" id="QSS66434.1"/>
    </source>
</evidence>